<organism evidence="5 6">
    <name type="scientific">Candidatus Microbacterium stercoravium</name>
    <dbReference type="NCBI Taxonomy" id="2838697"/>
    <lineage>
        <taxon>Bacteria</taxon>
        <taxon>Bacillati</taxon>
        <taxon>Actinomycetota</taxon>
        <taxon>Actinomycetes</taxon>
        <taxon>Micrococcales</taxon>
        <taxon>Microbacteriaceae</taxon>
        <taxon>Microbacterium</taxon>
    </lineage>
</organism>
<reference evidence="5" key="1">
    <citation type="journal article" date="2021" name="PeerJ">
        <title>Extensive microbial diversity within the chicken gut microbiome revealed by metagenomics and culture.</title>
        <authorList>
            <person name="Gilroy R."/>
            <person name="Ravi A."/>
            <person name="Getino M."/>
            <person name="Pursley I."/>
            <person name="Horton D.L."/>
            <person name="Alikhan N.F."/>
            <person name="Baker D."/>
            <person name="Gharbi K."/>
            <person name="Hall N."/>
            <person name="Watson M."/>
            <person name="Adriaenssens E.M."/>
            <person name="Foster-Nyarko E."/>
            <person name="Jarju S."/>
            <person name="Secka A."/>
            <person name="Antonio M."/>
            <person name="Oren A."/>
            <person name="Chaudhuri R.R."/>
            <person name="La Ragione R."/>
            <person name="Hildebrand F."/>
            <person name="Pallen M.J."/>
        </authorList>
    </citation>
    <scope>NUCLEOTIDE SEQUENCE</scope>
    <source>
        <strain evidence="5">ChiHjej8B7-3636</strain>
    </source>
</reference>
<dbReference type="Gene3D" id="1.10.260.40">
    <property type="entry name" value="lambda repressor-like DNA-binding domains"/>
    <property type="match status" value="1"/>
</dbReference>
<dbReference type="Gene3D" id="3.40.50.2300">
    <property type="match status" value="2"/>
</dbReference>
<keyword evidence="1" id="KW-0805">Transcription regulation</keyword>
<dbReference type="GO" id="GO:0000976">
    <property type="term" value="F:transcription cis-regulatory region binding"/>
    <property type="evidence" value="ECO:0007669"/>
    <property type="project" value="TreeGrafter"/>
</dbReference>
<evidence type="ECO:0000256" key="1">
    <source>
        <dbReference type="ARBA" id="ARBA00023015"/>
    </source>
</evidence>
<dbReference type="InterPro" id="IPR000843">
    <property type="entry name" value="HTH_LacI"/>
</dbReference>
<dbReference type="SUPFAM" id="SSF53822">
    <property type="entry name" value="Periplasmic binding protein-like I"/>
    <property type="match status" value="1"/>
</dbReference>
<evidence type="ECO:0000256" key="3">
    <source>
        <dbReference type="ARBA" id="ARBA00023163"/>
    </source>
</evidence>
<evidence type="ECO:0000313" key="6">
    <source>
        <dbReference type="Proteomes" id="UP000824220"/>
    </source>
</evidence>
<dbReference type="PANTHER" id="PTHR30146:SF109">
    <property type="entry name" value="HTH-TYPE TRANSCRIPTIONAL REGULATOR GALS"/>
    <property type="match status" value="1"/>
</dbReference>
<dbReference type="SMART" id="SM00354">
    <property type="entry name" value="HTH_LACI"/>
    <property type="match status" value="1"/>
</dbReference>
<evidence type="ECO:0000313" key="5">
    <source>
        <dbReference type="EMBL" id="HJA04856.1"/>
    </source>
</evidence>
<dbReference type="CDD" id="cd01392">
    <property type="entry name" value="HTH_LacI"/>
    <property type="match status" value="1"/>
</dbReference>
<dbReference type="Pfam" id="PF13377">
    <property type="entry name" value="Peripla_BP_3"/>
    <property type="match status" value="1"/>
</dbReference>
<name>A0A9D2H717_9MICO</name>
<reference evidence="5" key="2">
    <citation type="submission" date="2021-04" db="EMBL/GenBank/DDBJ databases">
        <authorList>
            <person name="Gilroy R."/>
        </authorList>
    </citation>
    <scope>NUCLEOTIDE SEQUENCE</scope>
    <source>
        <strain evidence="5">ChiHjej8B7-3636</strain>
    </source>
</reference>
<feature type="domain" description="HTH lacI-type" evidence="4">
    <location>
        <begin position="5"/>
        <end position="59"/>
    </location>
</feature>
<dbReference type="InterPro" id="IPR028082">
    <property type="entry name" value="Peripla_BP_I"/>
</dbReference>
<dbReference type="InterPro" id="IPR010982">
    <property type="entry name" value="Lambda_DNA-bd_dom_sf"/>
</dbReference>
<dbReference type="EMBL" id="DXAM01000118">
    <property type="protein sequence ID" value="HJA04856.1"/>
    <property type="molecule type" value="Genomic_DNA"/>
</dbReference>
<keyword evidence="3" id="KW-0804">Transcription</keyword>
<dbReference type="Pfam" id="PF00356">
    <property type="entry name" value="LacI"/>
    <property type="match status" value="1"/>
</dbReference>
<gene>
    <name evidence="5" type="ORF">H9800_08355</name>
</gene>
<protein>
    <submittedName>
        <fullName evidence="5">LacI family transcriptional regulator</fullName>
    </submittedName>
</protein>
<dbReference type="InterPro" id="IPR046335">
    <property type="entry name" value="LacI/GalR-like_sensor"/>
</dbReference>
<dbReference type="PANTHER" id="PTHR30146">
    <property type="entry name" value="LACI-RELATED TRANSCRIPTIONAL REPRESSOR"/>
    <property type="match status" value="1"/>
</dbReference>
<dbReference type="SUPFAM" id="SSF47413">
    <property type="entry name" value="lambda repressor-like DNA-binding domains"/>
    <property type="match status" value="1"/>
</dbReference>
<accession>A0A9D2H717</accession>
<dbReference type="CDD" id="cd06267">
    <property type="entry name" value="PBP1_LacI_sugar_binding-like"/>
    <property type="match status" value="1"/>
</dbReference>
<evidence type="ECO:0000259" key="4">
    <source>
        <dbReference type="PROSITE" id="PS50932"/>
    </source>
</evidence>
<sequence length="350" mass="37049">MARTPNIGAVARAAGVSVGTVSNALNSPERLAPETLERVLDTIDELGYIRSSAGRTLIRNASDGLSLIVPDLDNSLFVDIARGAQLTAAAAGRRLVMANSGFSSRDLVAGAAPHDTQDEFLGYFAEARSGGMLVCAMRDPTSGIDRIRNHVRPIVVVNYDAPGADWCTVLMDNAQVGRIAVDHIADLGITQAFYVSIPDVVQPAAERRTGMREAAARRGVTVTEVDAAALTASVGSDITTGLVGALADRARRGERTALLFLADDLAIGAIPVLRAHPDLQIPDDVVVMGMDGDHRPTGNDWMTMTSIELPGYEMGAEAVRLISAESDPDHAHEREVLPVRIRPGATTTGR</sequence>
<dbReference type="AlphaFoldDB" id="A0A9D2H717"/>
<comment type="caution">
    <text evidence="5">The sequence shown here is derived from an EMBL/GenBank/DDBJ whole genome shotgun (WGS) entry which is preliminary data.</text>
</comment>
<dbReference type="Proteomes" id="UP000824220">
    <property type="component" value="Unassembled WGS sequence"/>
</dbReference>
<keyword evidence="2" id="KW-0238">DNA-binding</keyword>
<dbReference type="GO" id="GO:0003700">
    <property type="term" value="F:DNA-binding transcription factor activity"/>
    <property type="evidence" value="ECO:0007669"/>
    <property type="project" value="TreeGrafter"/>
</dbReference>
<proteinExistence type="predicted"/>
<evidence type="ECO:0000256" key="2">
    <source>
        <dbReference type="ARBA" id="ARBA00023125"/>
    </source>
</evidence>
<dbReference type="PROSITE" id="PS50932">
    <property type="entry name" value="HTH_LACI_2"/>
    <property type="match status" value="1"/>
</dbReference>